<keyword evidence="1" id="KW-0175">Coiled coil</keyword>
<comment type="caution">
    <text evidence="2">The sequence shown here is derived from an EMBL/GenBank/DDBJ whole genome shotgun (WGS) entry which is preliminary data.</text>
</comment>
<reference evidence="2 3" key="1">
    <citation type="submission" date="2018-05" db="EMBL/GenBank/DDBJ databases">
        <title>Coraliomargarita sinensis sp. nov., isolated from a marine solar saltern.</title>
        <authorList>
            <person name="Zhou L.Y."/>
        </authorList>
    </citation>
    <scope>NUCLEOTIDE SEQUENCE [LARGE SCALE GENOMIC DNA]</scope>
    <source>
        <strain evidence="2 3">WN38</strain>
    </source>
</reference>
<evidence type="ECO:0000256" key="1">
    <source>
        <dbReference type="SAM" id="Coils"/>
    </source>
</evidence>
<sequence>MKNKFIPATLVILLSTIHGEIFIKMDAMRTLDPQREFAECVAMVMTNEFEEELLGEFADKTGTREFEQIGDILALSFDPLEYQIVCTGIPNFEKEAELSFWTVFLNNRREILRARFDDKMRHITELVEAKNSSYRDAISDVSDEDRLEAIREAHRKESVQIIEAKRAFWRSGYHLAHWTFKRVSGDEEEHLEAVTQSDPIHFMHYPFKMTEHYQKLLGASDKQVSEFNRLSQELSEEISEYEKKSKRVQKIDGGVQVYVPTNEEYIDKLRDDFLRASREIFDRQIVEAKYTRTFLKNLKEPFWVYKKDRVISMKNYTGKRGRPGSVSFKAHWINDRGGWNTYSTTDGHKVPEEYSHLFDGIQVDSEAGKSE</sequence>
<accession>A0A317ZG53</accession>
<dbReference type="InParanoid" id="A0A317ZG53"/>
<dbReference type="RefSeq" id="WP_110130419.1">
    <property type="nucleotide sequence ID" value="NZ_QHJQ01000003.1"/>
</dbReference>
<organism evidence="2 3">
    <name type="scientific">Coraliomargarita sinensis</name>
    <dbReference type="NCBI Taxonomy" id="2174842"/>
    <lineage>
        <taxon>Bacteria</taxon>
        <taxon>Pseudomonadati</taxon>
        <taxon>Verrucomicrobiota</taxon>
        <taxon>Opitutia</taxon>
        <taxon>Puniceicoccales</taxon>
        <taxon>Coraliomargaritaceae</taxon>
        <taxon>Coraliomargarita</taxon>
    </lineage>
</organism>
<name>A0A317ZG53_9BACT</name>
<proteinExistence type="predicted"/>
<protein>
    <submittedName>
        <fullName evidence="2">Uncharacterized protein</fullName>
    </submittedName>
</protein>
<feature type="coiled-coil region" evidence="1">
    <location>
        <begin position="224"/>
        <end position="251"/>
    </location>
</feature>
<gene>
    <name evidence="2" type="ORF">DDZ13_05425</name>
</gene>
<keyword evidence="3" id="KW-1185">Reference proteome</keyword>
<dbReference type="Proteomes" id="UP000247099">
    <property type="component" value="Unassembled WGS sequence"/>
</dbReference>
<evidence type="ECO:0000313" key="3">
    <source>
        <dbReference type="Proteomes" id="UP000247099"/>
    </source>
</evidence>
<evidence type="ECO:0000313" key="2">
    <source>
        <dbReference type="EMBL" id="PXA04614.1"/>
    </source>
</evidence>
<dbReference type="EMBL" id="QHJQ01000003">
    <property type="protein sequence ID" value="PXA04614.1"/>
    <property type="molecule type" value="Genomic_DNA"/>
</dbReference>
<dbReference type="AlphaFoldDB" id="A0A317ZG53"/>